<evidence type="ECO:0000256" key="1">
    <source>
        <dbReference type="SAM" id="Phobius"/>
    </source>
</evidence>
<keyword evidence="1" id="KW-1133">Transmembrane helix</keyword>
<organism evidence="2 3">
    <name type="scientific">Luteimonas notoginsengisoli</name>
    <dbReference type="NCBI Taxonomy" id="1578200"/>
    <lineage>
        <taxon>Bacteria</taxon>
        <taxon>Pseudomonadati</taxon>
        <taxon>Pseudomonadota</taxon>
        <taxon>Gammaproteobacteria</taxon>
        <taxon>Lysobacterales</taxon>
        <taxon>Lysobacteraceae</taxon>
        <taxon>Luteimonas</taxon>
    </lineage>
</organism>
<keyword evidence="3" id="KW-1185">Reference proteome</keyword>
<reference evidence="3" key="1">
    <citation type="journal article" date="2019" name="Int. J. Syst. Evol. Microbiol.">
        <title>The Global Catalogue of Microorganisms (GCM) 10K type strain sequencing project: providing services to taxonomists for standard genome sequencing and annotation.</title>
        <authorList>
            <consortium name="The Broad Institute Genomics Platform"/>
            <consortium name="The Broad Institute Genome Sequencing Center for Infectious Disease"/>
            <person name="Wu L."/>
            <person name="Ma J."/>
        </authorList>
    </citation>
    <scope>NUCLEOTIDE SEQUENCE [LARGE SCALE GENOMIC DNA]</scope>
    <source>
        <strain evidence="3">KCTC 42211</strain>
    </source>
</reference>
<evidence type="ECO:0000313" key="2">
    <source>
        <dbReference type="EMBL" id="MFC3659460.1"/>
    </source>
</evidence>
<dbReference type="RefSeq" id="WP_386707367.1">
    <property type="nucleotide sequence ID" value="NZ_JBHRYF010000001.1"/>
</dbReference>
<sequence length="145" mass="15802">MPRAALRMLQAAGVAWTLPNTIAGLVLGIVGLAFGAHLHARRRDLAIVFHRWPWGPGGALTLGNVILHTGDTLDSSCLTYAQRDGEGEEASIVLADHERAHVFQYMVLGPLFLPLYLAAGGISARNRFERAADRYASSGQGWWPW</sequence>
<protein>
    <recommendedName>
        <fullName evidence="4">DUF4157 domain-containing protein</fullName>
    </recommendedName>
</protein>
<dbReference type="EMBL" id="JBHRYF010000001">
    <property type="protein sequence ID" value="MFC3659460.1"/>
    <property type="molecule type" value="Genomic_DNA"/>
</dbReference>
<comment type="caution">
    <text evidence="2">The sequence shown here is derived from an EMBL/GenBank/DDBJ whole genome shotgun (WGS) entry which is preliminary data.</text>
</comment>
<keyword evidence="1" id="KW-0812">Transmembrane</keyword>
<feature type="transmembrane region" description="Helical" evidence="1">
    <location>
        <begin position="102"/>
        <end position="124"/>
    </location>
</feature>
<evidence type="ECO:0000313" key="3">
    <source>
        <dbReference type="Proteomes" id="UP001595724"/>
    </source>
</evidence>
<dbReference type="Proteomes" id="UP001595724">
    <property type="component" value="Unassembled WGS sequence"/>
</dbReference>
<keyword evidence="1" id="KW-0472">Membrane</keyword>
<accession>A0ABV7UR74</accession>
<proteinExistence type="predicted"/>
<name>A0ABV7UR74_9GAMM</name>
<evidence type="ECO:0008006" key="4">
    <source>
        <dbReference type="Google" id="ProtNLM"/>
    </source>
</evidence>
<gene>
    <name evidence="2" type="ORF">ACFOM9_05120</name>
</gene>
<feature type="transmembrane region" description="Helical" evidence="1">
    <location>
        <begin position="12"/>
        <end position="34"/>
    </location>
</feature>